<gene>
    <name evidence="6" type="ORF">R6G80_00390</name>
</gene>
<dbReference type="Gene3D" id="1.10.260.40">
    <property type="entry name" value="lambda repressor-like DNA-binding domains"/>
    <property type="match status" value="1"/>
</dbReference>
<dbReference type="InterPro" id="IPR000843">
    <property type="entry name" value="HTH_LacI"/>
</dbReference>
<organism evidence="6 7">
    <name type="scientific">Actinotignum urinale</name>
    <dbReference type="NCBI Taxonomy" id="190146"/>
    <lineage>
        <taxon>Bacteria</taxon>
        <taxon>Bacillati</taxon>
        <taxon>Actinomycetota</taxon>
        <taxon>Actinomycetes</taxon>
        <taxon>Actinomycetales</taxon>
        <taxon>Actinomycetaceae</taxon>
        <taxon>Actinotignum</taxon>
    </lineage>
</organism>
<dbReference type="Pfam" id="PF00251">
    <property type="entry name" value="Glyco_hydro_32N"/>
    <property type="match status" value="1"/>
</dbReference>
<keyword evidence="3" id="KW-0378">Hydrolase</keyword>
<dbReference type="PANTHER" id="PTHR43101">
    <property type="entry name" value="BETA-FRUCTOSIDASE"/>
    <property type="match status" value="1"/>
</dbReference>
<evidence type="ECO:0000256" key="3">
    <source>
        <dbReference type="ARBA" id="ARBA00022801"/>
    </source>
</evidence>
<dbReference type="InterPro" id="IPR023296">
    <property type="entry name" value="Glyco_hydro_beta-prop_sf"/>
</dbReference>
<reference evidence="6" key="1">
    <citation type="submission" date="2023-10" db="EMBL/GenBank/DDBJ databases">
        <title>Whole Genome based description of the genera Actinobaculum and Actinotignum reveals a complex phylogenetic relationship within the species included in the genus Actinotignum.</title>
        <authorList>
            <person name="Jensen C.S."/>
            <person name="Dargis R."/>
            <person name="Kemp M."/>
            <person name="Christensen J.J."/>
        </authorList>
    </citation>
    <scope>NUCLEOTIDE SEQUENCE</scope>
    <source>
        <strain evidence="6">SLA_B511</strain>
    </source>
</reference>
<dbReference type="SMART" id="SM00640">
    <property type="entry name" value="Glyco_32"/>
    <property type="match status" value="1"/>
</dbReference>
<dbReference type="GO" id="GO:0006355">
    <property type="term" value="P:regulation of DNA-templated transcription"/>
    <property type="evidence" value="ECO:0007669"/>
    <property type="project" value="InterPro"/>
</dbReference>
<evidence type="ECO:0000313" key="6">
    <source>
        <dbReference type="EMBL" id="MDY5154192.1"/>
    </source>
</evidence>
<dbReference type="InterPro" id="IPR028082">
    <property type="entry name" value="Peripla_BP_I"/>
</dbReference>
<dbReference type="PANTHER" id="PTHR43101:SF1">
    <property type="entry name" value="BETA-FRUCTOSIDASE"/>
    <property type="match status" value="1"/>
</dbReference>
<dbReference type="InterPro" id="IPR010982">
    <property type="entry name" value="Lambda_DNA-bd_dom_sf"/>
</dbReference>
<dbReference type="SUPFAM" id="SSF75005">
    <property type="entry name" value="Arabinanase/levansucrase/invertase"/>
    <property type="match status" value="1"/>
</dbReference>
<dbReference type="Gene3D" id="2.115.10.20">
    <property type="entry name" value="Glycosyl hydrolase domain, family 43"/>
    <property type="match status" value="1"/>
</dbReference>
<dbReference type="GO" id="GO:0004564">
    <property type="term" value="F:beta-fructofuranosidase activity"/>
    <property type="evidence" value="ECO:0007669"/>
    <property type="project" value="UniProtKB-EC"/>
</dbReference>
<dbReference type="PROSITE" id="PS00356">
    <property type="entry name" value="HTH_LACI_1"/>
    <property type="match status" value="1"/>
</dbReference>
<feature type="domain" description="HTH lacI-type" evidence="5">
    <location>
        <begin position="3"/>
        <end position="57"/>
    </location>
</feature>
<dbReference type="GO" id="GO:0005975">
    <property type="term" value="P:carbohydrate metabolic process"/>
    <property type="evidence" value="ECO:0007669"/>
    <property type="project" value="InterPro"/>
</dbReference>
<dbReference type="SUPFAM" id="SSF53822">
    <property type="entry name" value="Periplasmic binding protein-like I"/>
    <property type="match status" value="1"/>
</dbReference>
<dbReference type="Pfam" id="PF00356">
    <property type="entry name" value="LacI"/>
    <property type="match status" value="1"/>
</dbReference>
<evidence type="ECO:0000256" key="2">
    <source>
        <dbReference type="ARBA" id="ARBA00012758"/>
    </source>
</evidence>
<keyword evidence="4" id="KW-0326">Glycosidase</keyword>
<dbReference type="CDD" id="cd08996">
    <property type="entry name" value="GH32_FFase"/>
    <property type="match status" value="1"/>
</dbReference>
<sequence length="829" mass="91311">MNVTMADVARHAQVSVTTVSHVMNGTRRVNHATRERVLATARQLGYKRRSTVRSLGVGGTPTIGMVGSFIHSESTRQQFMDIAEAMGESGWHASLLDSQSSPIVEEQAVAVLLSQHVDAVVISPLAGWRRHSLRLLRAHGVPFVVVNNLDHGVVATQIGVDRTAASQELTASVFRAGATLPVLVYPDRGIDGGTNFMRGFEAAHRQEHRAVKRMQLLRGSRSDHYMEHIFRQVLEAGADGFVLGSSYFVRPVMRACANAGLYLGKDVWVGVYDDAPHLLLYPEFFIRAEVPSFECANSVVEALGHALDPHSPLTYGTHSIDVSLIATAHSGLVLSSEHDRDASLLDDADSPHARVSFGVLRPSAHGRRHAGWLPTHIHSSLAVKENIMTPSLFPDRYFPGLHIRPKFGWVNDANGFHKIGDTYHMFYQFNPLAPWHNQINWGHATSKDLVNWTEQPVALKPRHGENDSAGCWSGVGLMVDGESNLLYTAVSVTDGPSVTVLAQQRADKSGWDRVGVVADMPPVDNVRAMRDPFIFEVDGHRWAIHGAGYDDGTAAVLVYNADDWHNWTYVGPLLTGEDPIASIHAPAHIWECPQLVQVDGRWVLVASLWVEAESLMDHLNGVGYLVGDLDFSAGYPTFIPSTGGQFDRGSDFYAPQCKIEDGRVLVWGWSWEGSDRTDEAIDSSGYNGALTFPREIVMDGEGRIVQRVAPEVHLLREKDSAQEIQPGTRVSQPRAFSIDFVGEGSFRLIDNGTGRILLDQQVHQEANLWVDGSMVEYFNREPSLTVRVYPEGELCVEVSEGVKATSYVLSAFDAEGRRPDAFRFLDSAS</sequence>
<dbReference type="Proteomes" id="UP001281731">
    <property type="component" value="Unassembled WGS sequence"/>
</dbReference>
<evidence type="ECO:0000256" key="1">
    <source>
        <dbReference type="ARBA" id="ARBA00009902"/>
    </source>
</evidence>
<dbReference type="InterPro" id="IPR013148">
    <property type="entry name" value="Glyco_hydro_32_N"/>
</dbReference>
<dbReference type="GO" id="GO:0003677">
    <property type="term" value="F:DNA binding"/>
    <property type="evidence" value="ECO:0007669"/>
    <property type="project" value="UniProtKB-KW"/>
</dbReference>
<evidence type="ECO:0000256" key="4">
    <source>
        <dbReference type="ARBA" id="ARBA00023295"/>
    </source>
</evidence>
<dbReference type="SMART" id="SM00354">
    <property type="entry name" value="HTH_LACI"/>
    <property type="match status" value="1"/>
</dbReference>
<dbReference type="InterPro" id="IPR001761">
    <property type="entry name" value="Peripla_BP/Lac1_sug-bd_dom"/>
</dbReference>
<dbReference type="RefSeq" id="WP_320756149.1">
    <property type="nucleotide sequence ID" value="NZ_JAWNGC010000001.1"/>
</dbReference>
<dbReference type="PROSITE" id="PS50932">
    <property type="entry name" value="HTH_LACI_2"/>
    <property type="match status" value="1"/>
</dbReference>
<protein>
    <recommendedName>
        <fullName evidence="2">beta-fructofuranosidase</fullName>
        <ecNumber evidence="2">3.2.1.26</ecNumber>
    </recommendedName>
</protein>
<dbReference type="EMBL" id="JAWNGC010000001">
    <property type="protein sequence ID" value="MDY5154192.1"/>
    <property type="molecule type" value="Genomic_DNA"/>
</dbReference>
<keyword evidence="6" id="KW-0238">DNA-binding</keyword>
<dbReference type="EC" id="3.2.1.26" evidence="2"/>
<comment type="caution">
    <text evidence="6">The sequence shown here is derived from an EMBL/GenBank/DDBJ whole genome shotgun (WGS) entry which is preliminary data.</text>
</comment>
<accession>A0AAW9HK71</accession>
<proteinExistence type="inferred from homology"/>
<dbReference type="InterPro" id="IPR051214">
    <property type="entry name" value="GH32_Enzymes"/>
</dbReference>
<evidence type="ECO:0000259" key="5">
    <source>
        <dbReference type="PROSITE" id="PS50932"/>
    </source>
</evidence>
<dbReference type="CDD" id="cd01392">
    <property type="entry name" value="HTH_LacI"/>
    <property type="match status" value="1"/>
</dbReference>
<dbReference type="InterPro" id="IPR001362">
    <property type="entry name" value="Glyco_hydro_32"/>
</dbReference>
<name>A0AAW9HK71_9ACTO</name>
<dbReference type="SUPFAM" id="SSF47413">
    <property type="entry name" value="lambda repressor-like DNA-binding domains"/>
    <property type="match status" value="1"/>
</dbReference>
<evidence type="ECO:0000313" key="7">
    <source>
        <dbReference type="Proteomes" id="UP001281731"/>
    </source>
</evidence>
<dbReference type="Gene3D" id="3.40.50.2300">
    <property type="match status" value="2"/>
</dbReference>
<comment type="similarity">
    <text evidence="1">Belongs to the glycosyl hydrolase 32 family.</text>
</comment>
<dbReference type="AlphaFoldDB" id="A0AAW9HK71"/>
<dbReference type="Pfam" id="PF00532">
    <property type="entry name" value="Peripla_BP_1"/>
    <property type="match status" value="1"/>
</dbReference>